<keyword evidence="3" id="KW-0479">Metal-binding</keyword>
<feature type="compositionally biased region" description="Basic and acidic residues" evidence="12">
    <location>
        <begin position="310"/>
        <end position="332"/>
    </location>
</feature>
<comment type="similarity">
    <text evidence="2">Belongs to the GLI C2H2-type zinc-finger protein family.</text>
</comment>
<evidence type="ECO:0000256" key="7">
    <source>
        <dbReference type="ARBA" id="ARBA00023015"/>
    </source>
</evidence>
<dbReference type="InterPro" id="IPR013087">
    <property type="entry name" value="Znf_C2H2_type"/>
</dbReference>
<dbReference type="PROSITE" id="PS50157">
    <property type="entry name" value="ZINC_FINGER_C2H2_2"/>
    <property type="match status" value="5"/>
</dbReference>
<organism evidence="14 15">
    <name type="scientific">Ladona fulva</name>
    <name type="common">Scarce chaser dragonfly</name>
    <name type="synonym">Libellula fulva</name>
    <dbReference type="NCBI Taxonomy" id="123851"/>
    <lineage>
        <taxon>Eukaryota</taxon>
        <taxon>Metazoa</taxon>
        <taxon>Ecdysozoa</taxon>
        <taxon>Arthropoda</taxon>
        <taxon>Hexapoda</taxon>
        <taxon>Insecta</taxon>
        <taxon>Pterygota</taxon>
        <taxon>Palaeoptera</taxon>
        <taxon>Odonata</taxon>
        <taxon>Epiprocta</taxon>
        <taxon>Anisoptera</taxon>
        <taxon>Libelluloidea</taxon>
        <taxon>Libellulidae</taxon>
        <taxon>Ladona</taxon>
    </lineage>
</organism>
<dbReference type="PROSITE" id="PS00028">
    <property type="entry name" value="ZINC_FINGER_C2H2_1"/>
    <property type="match status" value="4"/>
</dbReference>
<evidence type="ECO:0000256" key="10">
    <source>
        <dbReference type="ARBA" id="ARBA00023242"/>
    </source>
</evidence>
<dbReference type="GO" id="GO:0000978">
    <property type="term" value="F:RNA polymerase II cis-regulatory region sequence-specific DNA binding"/>
    <property type="evidence" value="ECO:0007669"/>
    <property type="project" value="TreeGrafter"/>
</dbReference>
<dbReference type="SUPFAM" id="SSF57667">
    <property type="entry name" value="beta-beta-alpha zinc fingers"/>
    <property type="match status" value="2"/>
</dbReference>
<reference evidence="14" key="1">
    <citation type="submission" date="2013-04" db="EMBL/GenBank/DDBJ databases">
        <authorList>
            <person name="Qu J."/>
            <person name="Murali S.C."/>
            <person name="Bandaranaike D."/>
            <person name="Bellair M."/>
            <person name="Blankenburg K."/>
            <person name="Chao H."/>
            <person name="Dinh H."/>
            <person name="Doddapaneni H."/>
            <person name="Downs B."/>
            <person name="Dugan-Rocha S."/>
            <person name="Elkadiri S."/>
            <person name="Gnanaolivu R.D."/>
            <person name="Hernandez B."/>
            <person name="Javaid M."/>
            <person name="Jayaseelan J.C."/>
            <person name="Lee S."/>
            <person name="Li M."/>
            <person name="Ming W."/>
            <person name="Munidasa M."/>
            <person name="Muniz J."/>
            <person name="Nguyen L."/>
            <person name="Ongeri F."/>
            <person name="Osuji N."/>
            <person name="Pu L.-L."/>
            <person name="Puazo M."/>
            <person name="Qu C."/>
            <person name="Quiroz J."/>
            <person name="Raj R."/>
            <person name="Weissenberger G."/>
            <person name="Xin Y."/>
            <person name="Zou X."/>
            <person name="Han Y."/>
            <person name="Richards S."/>
            <person name="Worley K."/>
            <person name="Muzny D."/>
            <person name="Gibbs R."/>
        </authorList>
    </citation>
    <scope>NUCLEOTIDE SEQUENCE</scope>
    <source>
        <strain evidence="14">Sampled in the wild</strain>
    </source>
</reference>
<dbReference type="Pfam" id="PF23561">
    <property type="entry name" value="zf-C2H2_15"/>
    <property type="match status" value="1"/>
</dbReference>
<dbReference type="FunFam" id="3.30.160.60:FF:000310">
    <property type="entry name" value="GLIS family zinc finger 2"/>
    <property type="match status" value="1"/>
</dbReference>
<feature type="domain" description="C2H2-type" evidence="13">
    <location>
        <begin position="139"/>
        <end position="166"/>
    </location>
</feature>
<dbReference type="PANTHER" id="PTHR45718">
    <property type="entry name" value="TRANSCRIPTIONAL ACTIVATOR CUBITUS INTERRUPTUS"/>
    <property type="match status" value="1"/>
</dbReference>
<accession>A0A8K0K579</accession>
<dbReference type="FunFam" id="3.30.160.60:FF:000359">
    <property type="entry name" value="GLIS family zinc finger 2"/>
    <property type="match status" value="1"/>
</dbReference>
<dbReference type="InterPro" id="IPR036236">
    <property type="entry name" value="Znf_C2H2_sf"/>
</dbReference>
<evidence type="ECO:0000313" key="14">
    <source>
        <dbReference type="EMBL" id="KAG8227966.1"/>
    </source>
</evidence>
<keyword evidence="6" id="KW-0862">Zinc</keyword>
<dbReference type="GO" id="GO:0000981">
    <property type="term" value="F:DNA-binding transcription factor activity, RNA polymerase II-specific"/>
    <property type="evidence" value="ECO:0007669"/>
    <property type="project" value="TreeGrafter"/>
</dbReference>
<feature type="region of interest" description="Disordered" evidence="12">
    <location>
        <begin position="1"/>
        <end position="59"/>
    </location>
</feature>
<evidence type="ECO:0000313" key="15">
    <source>
        <dbReference type="Proteomes" id="UP000792457"/>
    </source>
</evidence>
<dbReference type="SMART" id="SM00355">
    <property type="entry name" value="ZnF_C2H2"/>
    <property type="match status" value="5"/>
</dbReference>
<feature type="domain" description="C2H2-type" evidence="13">
    <location>
        <begin position="111"/>
        <end position="138"/>
    </location>
</feature>
<keyword evidence="4" id="KW-0677">Repeat</keyword>
<evidence type="ECO:0000256" key="3">
    <source>
        <dbReference type="ARBA" id="ARBA00022723"/>
    </source>
</evidence>
<keyword evidence="15" id="KW-1185">Reference proteome</keyword>
<feature type="compositionally biased region" description="Basic and acidic residues" evidence="12">
    <location>
        <begin position="45"/>
        <end position="59"/>
    </location>
</feature>
<feature type="compositionally biased region" description="Basic and acidic residues" evidence="12">
    <location>
        <begin position="279"/>
        <end position="293"/>
    </location>
</feature>
<comment type="caution">
    <text evidence="14">The sequence shown here is derived from an EMBL/GenBank/DDBJ whole genome shotgun (WGS) entry which is preliminary data.</text>
</comment>
<evidence type="ECO:0000256" key="9">
    <source>
        <dbReference type="ARBA" id="ARBA00023163"/>
    </source>
</evidence>
<dbReference type="InterPro" id="IPR056436">
    <property type="entry name" value="Znf-C2H2_ZIC1-5/GLI1-3-like"/>
</dbReference>
<feature type="compositionally biased region" description="Polar residues" evidence="12">
    <location>
        <begin position="10"/>
        <end position="20"/>
    </location>
</feature>
<evidence type="ECO:0000256" key="6">
    <source>
        <dbReference type="ARBA" id="ARBA00022833"/>
    </source>
</evidence>
<evidence type="ECO:0000256" key="2">
    <source>
        <dbReference type="ARBA" id="ARBA00010831"/>
    </source>
</evidence>
<evidence type="ECO:0000256" key="4">
    <source>
        <dbReference type="ARBA" id="ARBA00022737"/>
    </source>
</evidence>
<feature type="domain" description="C2H2-type" evidence="13">
    <location>
        <begin position="72"/>
        <end position="102"/>
    </location>
</feature>
<gene>
    <name evidence="14" type="ORF">J437_LFUL007517</name>
</gene>
<evidence type="ECO:0000256" key="5">
    <source>
        <dbReference type="ARBA" id="ARBA00022771"/>
    </source>
</evidence>
<keyword evidence="9" id="KW-0804">Transcription</keyword>
<reference evidence="14" key="2">
    <citation type="submission" date="2017-10" db="EMBL/GenBank/DDBJ databases">
        <title>Ladona fulva Genome sequencing and assembly.</title>
        <authorList>
            <person name="Murali S."/>
            <person name="Richards S."/>
            <person name="Bandaranaike D."/>
            <person name="Bellair M."/>
            <person name="Blankenburg K."/>
            <person name="Chao H."/>
            <person name="Dinh H."/>
            <person name="Doddapaneni H."/>
            <person name="Dugan-Rocha S."/>
            <person name="Elkadiri S."/>
            <person name="Gnanaolivu R."/>
            <person name="Hernandez B."/>
            <person name="Skinner E."/>
            <person name="Javaid M."/>
            <person name="Lee S."/>
            <person name="Li M."/>
            <person name="Ming W."/>
            <person name="Munidasa M."/>
            <person name="Muniz J."/>
            <person name="Nguyen L."/>
            <person name="Hughes D."/>
            <person name="Osuji N."/>
            <person name="Pu L.-L."/>
            <person name="Puazo M."/>
            <person name="Qu C."/>
            <person name="Quiroz J."/>
            <person name="Raj R."/>
            <person name="Weissenberger G."/>
            <person name="Xin Y."/>
            <person name="Zou X."/>
            <person name="Han Y."/>
            <person name="Worley K."/>
            <person name="Muzny D."/>
            <person name="Gibbs R."/>
        </authorList>
    </citation>
    <scope>NUCLEOTIDE SEQUENCE</scope>
    <source>
        <strain evidence="14">Sampled in the wild</strain>
    </source>
</reference>
<dbReference type="PANTHER" id="PTHR45718:SF8">
    <property type="entry name" value="GLIS FAMILY ZINC FINGER 2"/>
    <property type="match status" value="1"/>
</dbReference>
<dbReference type="GO" id="GO:0005634">
    <property type="term" value="C:nucleus"/>
    <property type="evidence" value="ECO:0007669"/>
    <property type="project" value="UniProtKB-SubCell"/>
</dbReference>
<evidence type="ECO:0000259" key="13">
    <source>
        <dbReference type="PROSITE" id="PS50157"/>
    </source>
</evidence>
<dbReference type="GO" id="GO:0008270">
    <property type="term" value="F:zinc ion binding"/>
    <property type="evidence" value="ECO:0007669"/>
    <property type="project" value="UniProtKB-KW"/>
</dbReference>
<keyword evidence="10" id="KW-0539">Nucleus</keyword>
<evidence type="ECO:0000256" key="8">
    <source>
        <dbReference type="ARBA" id="ARBA00023125"/>
    </source>
</evidence>
<name>A0A8K0K579_LADFU</name>
<feature type="domain" description="C2H2-type" evidence="13">
    <location>
        <begin position="197"/>
        <end position="223"/>
    </location>
</feature>
<dbReference type="Gene3D" id="3.30.160.60">
    <property type="entry name" value="Classic Zinc Finger"/>
    <property type="match status" value="4"/>
</dbReference>
<evidence type="ECO:0000256" key="1">
    <source>
        <dbReference type="ARBA" id="ARBA00004123"/>
    </source>
</evidence>
<dbReference type="InterPro" id="IPR043359">
    <property type="entry name" value="GLI-like"/>
</dbReference>
<sequence>MGETVEEMQQPVSPTMPVQSDSEESTESTLGIGPGLSGMDLSGDAEGRGGDPKTTERMVTEVETRETTDGEFSCRWGTCTESFSHVDLLASHVTCVHATSGEGGLFFCGWRGCSRGKRGFNARYKMLIHVRTHTNEKPHRCPRCDKSFSRAENLKIHARSHTGERPYVCPVPGCGKAYSNSSDRFKHTRTHSVERPYACRVPGCSKRYTDPSSLRKHVKTYAHYHRPGTEENNNAAPSDSQLDGKASLVEQIQDKKASINIKANEIRNQKSKNSFGEQEVPKIQRASKTEAVKNSKTNPSSQANAARSKGAKDATREEPMETDCSKERLNETRKINTHNSGRVLTKYNKSGSQSSWSAIPDDKWLENDIEEVEEDDEEEANQEFRSGAPVGMKDERFSSERVFLEQAIHPKMLVDGEWSSGGEEGWMSDGSDYLQNGLHKVAGVSQQYMDFLNKAMKSNQRPFYAEEQQLLSKLNKKNYILSKSCQKRLDDLLLRSLPKYSASHLLAATKHLYHTDSYQPMDFSPAAHQSREMYKAVDRYKKVLNDFACHSIPYEQVVPLDLRKISA</sequence>
<proteinExistence type="inferred from homology"/>
<keyword evidence="8" id="KW-0238">DNA-binding</keyword>
<keyword evidence="5 11" id="KW-0863">Zinc-finger</keyword>
<keyword evidence="7" id="KW-0805">Transcription regulation</keyword>
<evidence type="ECO:0000256" key="11">
    <source>
        <dbReference type="PROSITE-ProRule" id="PRU00042"/>
    </source>
</evidence>
<dbReference type="Pfam" id="PF00096">
    <property type="entry name" value="zf-C2H2"/>
    <property type="match status" value="3"/>
</dbReference>
<feature type="domain" description="C2H2-type" evidence="13">
    <location>
        <begin position="167"/>
        <end position="196"/>
    </location>
</feature>
<feature type="compositionally biased region" description="Polar residues" evidence="12">
    <location>
        <begin position="294"/>
        <end position="305"/>
    </location>
</feature>
<feature type="region of interest" description="Disordered" evidence="12">
    <location>
        <begin position="270"/>
        <end position="332"/>
    </location>
</feature>
<dbReference type="EMBL" id="KZ308352">
    <property type="protein sequence ID" value="KAG8227966.1"/>
    <property type="molecule type" value="Genomic_DNA"/>
</dbReference>
<dbReference type="Proteomes" id="UP000792457">
    <property type="component" value="Unassembled WGS sequence"/>
</dbReference>
<evidence type="ECO:0000256" key="12">
    <source>
        <dbReference type="SAM" id="MobiDB-lite"/>
    </source>
</evidence>
<protein>
    <recommendedName>
        <fullName evidence="13">C2H2-type domain-containing protein</fullName>
    </recommendedName>
</protein>
<dbReference type="AlphaFoldDB" id="A0A8K0K579"/>
<comment type="subcellular location">
    <subcellularLocation>
        <location evidence="1">Nucleus</location>
    </subcellularLocation>
</comment>
<dbReference type="OrthoDB" id="3214149at2759"/>